<gene>
    <name evidence="1" type="ORF">Dsi01nite_001710</name>
</gene>
<accession>A0A919U7W3</accession>
<name>A0A919U7W3_9ACTN</name>
<protein>
    <recommendedName>
        <fullName evidence="3">GrpB family protein</fullName>
    </recommendedName>
</protein>
<dbReference type="Proteomes" id="UP000660611">
    <property type="component" value="Unassembled WGS sequence"/>
</dbReference>
<evidence type="ECO:0000313" key="2">
    <source>
        <dbReference type="Proteomes" id="UP000660611"/>
    </source>
</evidence>
<evidence type="ECO:0008006" key="3">
    <source>
        <dbReference type="Google" id="ProtNLM"/>
    </source>
</evidence>
<dbReference type="InterPro" id="IPR007344">
    <property type="entry name" value="GrpB/CoaE"/>
</dbReference>
<dbReference type="SUPFAM" id="SSF81301">
    <property type="entry name" value="Nucleotidyltransferase"/>
    <property type="match status" value="1"/>
</dbReference>
<dbReference type="RefSeq" id="WP_203844018.1">
    <property type="nucleotide sequence ID" value="NZ_BAAAVW010000003.1"/>
</dbReference>
<comment type="caution">
    <text evidence="1">The sequence shown here is derived from an EMBL/GenBank/DDBJ whole genome shotgun (WGS) entry which is preliminary data.</text>
</comment>
<reference evidence="1" key="1">
    <citation type="submission" date="2021-01" db="EMBL/GenBank/DDBJ databases">
        <title>Whole genome shotgun sequence of Dactylosporangium siamense NBRC 106093.</title>
        <authorList>
            <person name="Komaki H."/>
            <person name="Tamura T."/>
        </authorList>
    </citation>
    <scope>NUCLEOTIDE SEQUENCE</scope>
    <source>
        <strain evidence="1">NBRC 106093</strain>
    </source>
</reference>
<dbReference type="AlphaFoldDB" id="A0A919U7W3"/>
<dbReference type="PANTHER" id="PTHR34822">
    <property type="entry name" value="GRPB DOMAIN PROTEIN (AFU_ORTHOLOGUE AFUA_1G01530)"/>
    <property type="match status" value="1"/>
</dbReference>
<dbReference type="InterPro" id="IPR043519">
    <property type="entry name" value="NT_sf"/>
</dbReference>
<keyword evidence="2" id="KW-1185">Reference proteome</keyword>
<dbReference type="Gene3D" id="3.30.460.10">
    <property type="entry name" value="Beta Polymerase, domain 2"/>
    <property type="match status" value="1"/>
</dbReference>
<dbReference type="EMBL" id="BONQ01000004">
    <property type="protein sequence ID" value="GIG42130.1"/>
    <property type="molecule type" value="Genomic_DNA"/>
</dbReference>
<organism evidence="1 2">
    <name type="scientific">Dactylosporangium siamense</name>
    <dbReference type="NCBI Taxonomy" id="685454"/>
    <lineage>
        <taxon>Bacteria</taxon>
        <taxon>Bacillati</taxon>
        <taxon>Actinomycetota</taxon>
        <taxon>Actinomycetes</taxon>
        <taxon>Micromonosporales</taxon>
        <taxon>Micromonosporaceae</taxon>
        <taxon>Dactylosporangium</taxon>
    </lineage>
</organism>
<dbReference type="Pfam" id="PF04229">
    <property type="entry name" value="GrpB"/>
    <property type="match status" value="1"/>
</dbReference>
<dbReference type="PANTHER" id="PTHR34822:SF1">
    <property type="entry name" value="GRPB FAMILY PROTEIN"/>
    <property type="match status" value="1"/>
</dbReference>
<evidence type="ECO:0000313" key="1">
    <source>
        <dbReference type="EMBL" id="GIG42130.1"/>
    </source>
</evidence>
<sequence>MPISVDGAREAWAARGLALAARIQHDLGASAVRVEHIGSTSIPGMPAKPIIDLQVSVTDLDAPLDGPLQALGLAPLPYRYDHVPAGLTDDPDRWTKRAWSGPGVNLHVRLDGSPNERLALLFRDWFRAHPAAVPAYGAFKSALAEVLDDVGVYSDVKDPVVDLVVVVAEEWAAATGWRVG</sequence>
<proteinExistence type="predicted"/>